<name>A0A108UCI8_9GAMM</name>
<dbReference type="AlphaFoldDB" id="A0A108UCI8"/>
<accession>A0A108UCI8</accession>
<evidence type="ECO:0000313" key="2">
    <source>
        <dbReference type="Proteomes" id="UP000023435"/>
    </source>
</evidence>
<reference evidence="1 2" key="1">
    <citation type="journal article" date="2014" name="Genome Announc.">
        <title>Draft Genome Sequence of Lysobacter capsici AZ78, a Bacterium Antagonistic to Plant-Pathogenic Oomycetes.</title>
        <authorList>
            <person name="Puopolo G."/>
            <person name="Sonego P."/>
            <person name="Engelen K."/>
            <person name="Pertot I."/>
        </authorList>
    </citation>
    <scope>NUCLEOTIDE SEQUENCE [LARGE SCALE GENOMIC DNA]</scope>
    <source>
        <strain evidence="1 2">AZ78</strain>
    </source>
</reference>
<dbReference type="InterPro" id="IPR050194">
    <property type="entry name" value="Glycosyltransferase_grp1"/>
</dbReference>
<proteinExistence type="predicted"/>
<evidence type="ECO:0000313" key="1">
    <source>
        <dbReference type="EMBL" id="KWS06714.1"/>
    </source>
</evidence>
<dbReference type="SUPFAM" id="SSF53756">
    <property type="entry name" value="UDP-Glycosyltransferase/glycogen phosphorylase"/>
    <property type="match status" value="1"/>
</dbReference>
<keyword evidence="2" id="KW-1185">Reference proteome</keyword>
<dbReference type="EMBL" id="JAJA02000001">
    <property type="protein sequence ID" value="KWS06714.1"/>
    <property type="molecule type" value="Genomic_DNA"/>
</dbReference>
<dbReference type="PANTHER" id="PTHR45947">
    <property type="entry name" value="SULFOQUINOVOSYL TRANSFERASE SQD2"/>
    <property type="match status" value="1"/>
</dbReference>
<keyword evidence="1" id="KW-0808">Transferase</keyword>
<dbReference type="GO" id="GO:0016757">
    <property type="term" value="F:glycosyltransferase activity"/>
    <property type="evidence" value="ECO:0007669"/>
    <property type="project" value="TreeGrafter"/>
</dbReference>
<dbReference type="Proteomes" id="UP000023435">
    <property type="component" value="Unassembled WGS sequence"/>
</dbReference>
<dbReference type="Gene3D" id="3.40.50.2000">
    <property type="entry name" value="Glycogen Phosphorylase B"/>
    <property type="match status" value="1"/>
</dbReference>
<gene>
    <name evidence="1" type="ORF">AZ78_4271</name>
</gene>
<protein>
    <submittedName>
        <fullName evidence="1">Glycosyl transferase, group 1</fullName>
    </submittedName>
</protein>
<sequence>MLIDALALLDDKDWRGIAEVHVAGGGPLEDVVRKGVATLQAAGRPVRLSGYLDRDQASQAFAQADRLLLPSRVESIPVVFSDAMKFSLPVVSMPVGDLPALIGSGTGWLAQRVDADAFAAAIRVSLASEHDDAAIRNMSERFAIEKIAERIAAVARRGERGDSRND</sequence>
<comment type="caution">
    <text evidence="1">The sequence shown here is derived from an EMBL/GenBank/DDBJ whole genome shotgun (WGS) entry which is preliminary data.</text>
</comment>
<dbReference type="Pfam" id="PF13692">
    <property type="entry name" value="Glyco_trans_1_4"/>
    <property type="match status" value="1"/>
</dbReference>
<dbReference type="PANTHER" id="PTHR45947:SF3">
    <property type="entry name" value="SULFOQUINOVOSYL TRANSFERASE SQD2"/>
    <property type="match status" value="1"/>
</dbReference>
<organism evidence="1 2">
    <name type="scientific">Lysobacter capsici AZ78</name>
    <dbReference type="NCBI Taxonomy" id="1444315"/>
    <lineage>
        <taxon>Bacteria</taxon>
        <taxon>Pseudomonadati</taxon>
        <taxon>Pseudomonadota</taxon>
        <taxon>Gammaproteobacteria</taxon>
        <taxon>Lysobacterales</taxon>
        <taxon>Lysobacteraceae</taxon>
        <taxon>Lysobacter</taxon>
    </lineage>
</organism>